<evidence type="ECO:0000256" key="1">
    <source>
        <dbReference type="SAM" id="SignalP"/>
    </source>
</evidence>
<gene>
    <name evidence="3" type="ORF">E3A20_30320</name>
</gene>
<evidence type="ECO:0000313" key="4">
    <source>
        <dbReference type="Proteomes" id="UP000321083"/>
    </source>
</evidence>
<sequence length="135" mass="14094">MQAVRLALMLLFLGFCCVPVGAQQVPSFNRDIRPILSDRCFACHGPDSAKREADLRLDDRAAAIAGGAIVPGNPDDSAIIQRVLSTDADTVMPPPHAKLGTLSAGEVNLLREWIRGVSPAALSGSGGSWSDGAGE</sequence>
<reference evidence="3 4" key="2">
    <citation type="submission" date="2019-08" db="EMBL/GenBank/DDBJ databases">
        <authorList>
            <person name="Henke P."/>
        </authorList>
    </citation>
    <scope>NUCLEOTIDE SEQUENCE [LARGE SCALE GENOMIC DNA]</scope>
    <source>
        <strain evidence="3">Phe10_nw2017</strain>
    </source>
</reference>
<name>A0A5C6LYX8_9PLAN</name>
<feature type="chain" id="PRO_5023137186" description="Cytochrome C Planctomycete-type domain-containing protein" evidence="1">
    <location>
        <begin position="23"/>
        <end position="135"/>
    </location>
</feature>
<organism evidence="3 4">
    <name type="scientific">Planctomyces bekefii</name>
    <dbReference type="NCBI Taxonomy" id="1653850"/>
    <lineage>
        <taxon>Bacteria</taxon>
        <taxon>Pseudomonadati</taxon>
        <taxon>Planctomycetota</taxon>
        <taxon>Planctomycetia</taxon>
        <taxon>Planctomycetales</taxon>
        <taxon>Planctomycetaceae</taxon>
        <taxon>Planctomyces</taxon>
    </lineage>
</organism>
<dbReference type="InterPro" id="IPR036909">
    <property type="entry name" value="Cyt_c-like_dom_sf"/>
</dbReference>
<accession>A0A5C6LYX8</accession>
<keyword evidence="1" id="KW-0732">Signal</keyword>
<dbReference type="PANTHER" id="PTHR35889:SF3">
    <property type="entry name" value="F-BOX DOMAIN-CONTAINING PROTEIN"/>
    <property type="match status" value="1"/>
</dbReference>
<dbReference type="GO" id="GO:0009055">
    <property type="term" value="F:electron transfer activity"/>
    <property type="evidence" value="ECO:0007669"/>
    <property type="project" value="InterPro"/>
</dbReference>
<dbReference type="Pfam" id="PF07635">
    <property type="entry name" value="PSCyt1"/>
    <property type="match status" value="1"/>
</dbReference>
<dbReference type="EMBL" id="SRHE01000988">
    <property type="protein sequence ID" value="TWW07840.1"/>
    <property type="molecule type" value="Genomic_DNA"/>
</dbReference>
<feature type="signal peptide" evidence="1">
    <location>
        <begin position="1"/>
        <end position="22"/>
    </location>
</feature>
<dbReference type="InterPro" id="IPR011429">
    <property type="entry name" value="Cyt_c_Planctomycete-type"/>
</dbReference>
<reference evidence="3 4" key="1">
    <citation type="submission" date="2019-08" db="EMBL/GenBank/DDBJ databases">
        <title>100 year-old enigma solved: identification of Planctomyces bekefii, the type genus and species of the phylum Planctomycetes.</title>
        <authorList>
            <person name="Svetlana D.N."/>
            <person name="Overmann J."/>
        </authorList>
    </citation>
    <scope>NUCLEOTIDE SEQUENCE [LARGE SCALE GENOMIC DNA]</scope>
    <source>
        <strain evidence="3">Phe10_nw2017</strain>
    </source>
</reference>
<evidence type="ECO:0000259" key="2">
    <source>
        <dbReference type="Pfam" id="PF07635"/>
    </source>
</evidence>
<keyword evidence="4" id="KW-1185">Reference proteome</keyword>
<dbReference type="Proteomes" id="UP000321083">
    <property type="component" value="Unassembled WGS sequence"/>
</dbReference>
<evidence type="ECO:0000313" key="3">
    <source>
        <dbReference type="EMBL" id="TWW07840.1"/>
    </source>
</evidence>
<dbReference type="AlphaFoldDB" id="A0A5C6LYX8"/>
<dbReference type="PANTHER" id="PTHR35889">
    <property type="entry name" value="CYCLOINULO-OLIGOSACCHARIDE FRUCTANOTRANSFERASE-RELATED"/>
    <property type="match status" value="1"/>
</dbReference>
<dbReference type="GO" id="GO:0020037">
    <property type="term" value="F:heme binding"/>
    <property type="evidence" value="ECO:0007669"/>
    <property type="project" value="InterPro"/>
</dbReference>
<proteinExistence type="predicted"/>
<protein>
    <recommendedName>
        <fullName evidence="2">Cytochrome C Planctomycete-type domain-containing protein</fullName>
    </recommendedName>
</protein>
<dbReference type="SUPFAM" id="SSF46626">
    <property type="entry name" value="Cytochrome c"/>
    <property type="match status" value="1"/>
</dbReference>
<feature type="domain" description="Cytochrome C Planctomycete-type" evidence="2">
    <location>
        <begin position="40"/>
        <end position="95"/>
    </location>
</feature>
<comment type="caution">
    <text evidence="3">The sequence shown here is derived from an EMBL/GenBank/DDBJ whole genome shotgun (WGS) entry which is preliminary data.</text>
</comment>